<dbReference type="RefSeq" id="WP_073306636.1">
    <property type="nucleotide sequence ID" value="NZ_FQWV01000001.1"/>
</dbReference>
<protein>
    <recommendedName>
        <fullName evidence="2">DUF8070 domain-containing protein</fullName>
    </recommendedName>
</protein>
<gene>
    <name evidence="3" type="ORF">SAMN05443636_0300</name>
</gene>
<feature type="domain" description="DUF8070" evidence="2">
    <location>
        <begin position="1"/>
        <end position="107"/>
    </location>
</feature>
<dbReference type="InterPro" id="IPR058383">
    <property type="entry name" value="DUF8070"/>
</dbReference>
<name>A0A1M5JXD6_9EURY</name>
<dbReference type="EMBL" id="FQWV01000001">
    <property type="protein sequence ID" value="SHG45216.1"/>
    <property type="molecule type" value="Genomic_DNA"/>
</dbReference>
<dbReference type="OrthoDB" id="248571at2157"/>
<keyword evidence="1" id="KW-0472">Membrane</keyword>
<dbReference type="Pfam" id="PF26267">
    <property type="entry name" value="DUF8070"/>
    <property type="match status" value="1"/>
</dbReference>
<keyword evidence="1" id="KW-0812">Transmembrane</keyword>
<keyword evidence="1" id="KW-1133">Transmembrane helix</keyword>
<feature type="transmembrane region" description="Helical" evidence="1">
    <location>
        <begin position="90"/>
        <end position="111"/>
    </location>
</feature>
<accession>A0A1M5JXD6</accession>
<evidence type="ECO:0000313" key="4">
    <source>
        <dbReference type="Proteomes" id="UP000184357"/>
    </source>
</evidence>
<evidence type="ECO:0000313" key="3">
    <source>
        <dbReference type="EMBL" id="SHG45216.1"/>
    </source>
</evidence>
<reference evidence="3 4" key="1">
    <citation type="submission" date="2016-11" db="EMBL/GenBank/DDBJ databases">
        <authorList>
            <person name="Jaros S."/>
            <person name="Januszkiewicz K."/>
            <person name="Wedrychowicz H."/>
        </authorList>
    </citation>
    <scope>NUCLEOTIDE SEQUENCE [LARGE SCALE GENOMIC DNA]</scope>
    <source>
        <strain evidence="3 4">DSM 9297</strain>
    </source>
</reference>
<keyword evidence="4" id="KW-1185">Reference proteome</keyword>
<evidence type="ECO:0000259" key="2">
    <source>
        <dbReference type="Pfam" id="PF26267"/>
    </source>
</evidence>
<dbReference type="AlphaFoldDB" id="A0A1M5JXD6"/>
<evidence type="ECO:0000256" key="1">
    <source>
        <dbReference type="SAM" id="Phobius"/>
    </source>
</evidence>
<proteinExistence type="predicted"/>
<sequence length="112" mass="11203">MNWPLLRRGLFWYSLLGGGASVALLVALAGPSGAVGTFVVGLATLVWVAGGGGEVRLSTAASNADSMGTAGSVRDHDEAAAVSLPSDVRVFFYGVGLLVCSPVAVAVDVAVL</sequence>
<dbReference type="Proteomes" id="UP000184357">
    <property type="component" value="Unassembled WGS sequence"/>
</dbReference>
<organism evidence="3 4">
    <name type="scientific">Halobaculum gomorrense</name>
    <dbReference type="NCBI Taxonomy" id="43928"/>
    <lineage>
        <taxon>Archaea</taxon>
        <taxon>Methanobacteriati</taxon>
        <taxon>Methanobacteriota</taxon>
        <taxon>Stenosarchaea group</taxon>
        <taxon>Halobacteria</taxon>
        <taxon>Halobacteriales</taxon>
        <taxon>Haloferacaceae</taxon>
        <taxon>Halobaculum</taxon>
    </lineage>
</organism>